<feature type="non-terminal residue" evidence="2">
    <location>
        <position position="1"/>
    </location>
</feature>
<dbReference type="GO" id="GO:0005886">
    <property type="term" value="C:plasma membrane"/>
    <property type="evidence" value="ECO:0007669"/>
    <property type="project" value="TreeGrafter"/>
</dbReference>
<dbReference type="GO" id="GO:0099604">
    <property type="term" value="F:ligand-gated calcium channel activity"/>
    <property type="evidence" value="ECO:0007669"/>
    <property type="project" value="TreeGrafter"/>
</dbReference>
<evidence type="ECO:0000259" key="1">
    <source>
        <dbReference type="Pfam" id="PF18139"/>
    </source>
</evidence>
<evidence type="ECO:0000313" key="4">
    <source>
        <dbReference type="Proteomes" id="UP000677228"/>
    </source>
</evidence>
<accession>A0A8S2EGU8</accession>
<sequence>MCLKFIRCSYDDIENLRTIYNLMKTDHDNKEPKLIISCYGGAKYFTMNEDLENEFLRGMAEAATTSGTWILTTGLNSGVSKFIGEGIARFILSTDHPKKTTMIGLTKWGTLTEKTRAILKLESEQIHLNQLTHRSDLDIEDTDIESLQSNHTHFILIDNGRNSGYSADSDRSDFVKLILESKTNRCFAVTIIVEGGIHTTEVIFNDLTEKRSVIIIQGSGKMADLIAKLMEITSDKTQQST</sequence>
<dbReference type="Proteomes" id="UP000677228">
    <property type="component" value="Unassembled WGS sequence"/>
</dbReference>
<gene>
    <name evidence="2" type="ORF">OVA965_LOCUS24991</name>
    <name evidence="3" type="ORF">TMI583_LOCUS25717</name>
</gene>
<dbReference type="AlphaFoldDB" id="A0A8S2EGU8"/>
<dbReference type="PANTHER" id="PTHR13800">
    <property type="entry name" value="TRANSIENT RECEPTOR POTENTIAL CATION CHANNEL, SUBFAMILY M, MEMBER 6"/>
    <property type="match status" value="1"/>
</dbReference>
<dbReference type="InterPro" id="IPR041491">
    <property type="entry name" value="TRPM_SLOG"/>
</dbReference>
<dbReference type="InterPro" id="IPR050927">
    <property type="entry name" value="TRPM"/>
</dbReference>
<dbReference type="PANTHER" id="PTHR13800:SF12">
    <property type="entry name" value="TRANSIENT RECEPTOR POTENTIAL CATION CHANNEL SUBFAMILY M MEMBER-LIKE 2"/>
    <property type="match status" value="1"/>
</dbReference>
<feature type="domain" description="TRPM SLOG" evidence="1">
    <location>
        <begin position="4"/>
        <end position="238"/>
    </location>
</feature>
<dbReference type="Pfam" id="PF18139">
    <property type="entry name" value="LSDAT_euk"/>
    <property type="match status" value="1"/>
</dbReference>
<dbReference type="EMBL" id="CAJNOK010015293">
    <property type="protein sequence ID" value="CAF1222578.1"/>
    <property type="molecule type" value="Genomic_DNA"/>
</dbReference>
<evidence type="ECO:0000313" key="2">
    <source>
        <dbReference type="EMBL" id="CAF1222578.1"/>
    </source>
</evidence>
<dbReference type="EMBL" id="CAJOBA010036835">
    <property type="protein sequence ID" value="CAF4030739.1"/>
    <property type="molecule type" value="Genomic_DNA"/>
</dbReference>
<reference evidence="2" key="1">
    <citation type="submission" date="2021-02" db="EMBL/GenBank/DDBJ databases">
        <authorList>
            <person name="Nowell W R."/>
        </authorList>
    </citation>
    <scope>NUCLEOTIDE SEQUENCE</scope>
</reference>
<comment type="caution">
    <text evidence="2">The sequence shown here is derived from an EMBL/GenBank/DDBJ whole genome shotgun (WGS) entry which is preliminary data.</text>
</comment>
<evidence type="ECO:0000313" key="3">
    <source>
        <dbReference type="EMBL" id="CAF4030739.1"/>
    </source>
</evidence>
<dbReference type="Proteomes" id="UP000682733">
    <property type="component" value="Unassembled WGS sequence"/>
</dbReference>
<organism evidence="2 4">
    <name type="scientific">Didymodactylos carnosus</name>
    <dbReference type="NCBI Taxonomy" id="1234261"/>
    <lineage>
        <taxon>Eukaryota</taxon>
        <taxon>Metazoa</taxon>
        <taxon>Spiralia</taxon>
        <taxon>Gnathifera</taxon>
        <taxon>Rotifera</taxon>
        <taxon>Eurotatoria</taxon>
        <taxon>Bdelloidea</taxon>
        <taxon>Philodinida</taxon>
        <taxon>Philodinidae</taxon>
        <taxon>Didymodactylos</taxon>
    </lineage>
</organism>
<protein>
    <recommendedName>
        <fullName evidence="1">TRPM SLOG domain-containing protein</fullName>
    </recommendedName>
</protein>
<proteinExistence type="predicted"/>
<name>A0A8S2EGU8_9BILA</name>